<name>A0AAV9S8B3_9TELE</name>
<gene>
    <name evidence="1" type="ORF">CRENBAI_005958</name>
</gene>
<evidence type="ECO:0000313" key="1">
    <source>
        <dbReference type="EMBL" id="KAK5617449.1"/>
    </source>
</evidence>
<organism evidence="1 2">
    <name type="scientific">Crenichthys baileyi</name>
    <name type="common">White River springfish</name>
    <dbReference type="NCBI Taxonomy" id="28760"/>
    <lineage>
        <taxon>Eukaryota</taxon>
        <taxon>Metazoa</taxon>
        <taxon>Chordata</taxon>
        <taxon>Craniata</taxon>
        <taxon>Vertebrata</taxon>
        <taxon>Euteleostomi</taxon>
        <taxon>Actinopterygii</taxon>
        <taxon>Neopterygii</taxon>
        <taxon>Teleostei</taxon>
        <taxon>Neoteleostei</taxon>
        <taxon>Acanthomorphata</taxon>
        <taxon>Ovalentaria</taxon>
        <taxon>Atherinomorphae</taxon>
        <taxon>Cyprinodontiformes</taxon>
        <taxon>Goodeidae</taxon>
        <taxon>Crenichthys</taxon>
    </lineage>
</organism>
<comment type="caution">
    <text evidence="1">The sequence shown here is derived from an EMBL/GenBank/DDBJ whole genome shotgun (WGS) entry which is preliminary data.</text>
</comment>
<protein>
    <submittedName>
        <fullName evidence="1">Uncharacterized protein</fullName>
    </submittedName>
</protein>
<dbReference type="EMBL" id="JAHHUM010000719">
    <property type="protein sequence ID" value="KAK5617449.1"/>
    <property type="molecule type" value="Genomic_DNA"/>
</dbReference>
<proteinExistence type="predicted"/>
<evidence type="ECO:0000313" key="2">
    <source>
        <dbReference type="Proteomes" id="UP001311232"/>
    </source>
</evidence>
<dbReference type="AlphaFoldDB" id="A0AAV9S8B3"/>
<accession>A0AAV9S8B3</accession>
<reference evidence="1 2" key="1">
    <citation type="submission" date="2021-06" db="EMBL/GenBank/DDBJ databases">
        <authorList>
            <person name="Palmer J.M."/>
        </authorList>
    </citation>
    <scope>NUCLEOTIDE SEQUENCE [LARGE SCALE GENOMIC DNA]</scope>
    <source>
        <strain evidence="1 2">MEX-2019</strain>
        <tissue evidence="1">Muscle</tissue>
    </source>
</reference>
<sequence>MIPIVSFPPQRANWHGPYGPPLVSLLQLSDRIWSQRCRSGTRHFKGHTSVSLGPFYWVQMATHGTLCSPCRLLGEHLLSGRRVPLVSEVFHWEPERKLFTRPKNPELRFFHSASRFNQIPRNKVTGIF</sequence>
<keyword evidence="2" id="KW-1185">Reference proteome</keyword>
<dbReference type="Proteomes" id="UP001311232">
    <property type="component" value="Unassembled WGS sequence"/>
</dbReference>